<evidence type="ECO:0000313" key="2">
    <source>
        <dbReference type="EMBL" id="PWQ98261.1"/>
    </source>
</evidence>
<protein>
    <recommendedName>
        <fullName evidence="4">SH3b domain-containing protein</fullName>
    </recommendedName>
</protein>
<comment type="caution">
    <text evidence="2">The sequence shown here is derived from an EMBL/GenBank/DDBJ whole genome shotgun (WGS) entry which is preliminary data.</text>
</comment>
<keyword evidence="3" id="KW-1185">Reference proteome</keyword>
<reference evidence="2 3" key="1">
    <citation type="submission" date="2018-05" db="EMBL/GenBank/DDBJ databases">
        <title>Leucothrix arctica sp. nov., isolated from Arctic seawater.</title>
        <authorList>
            <person name="Choi A."/>
            <person name="Baek K."/>
        </authorList>
    </citation>
    <scope>NUCLEOTIDE SEQUENCE [LARGE SCALE GENOMIC DNA]</scope>
    <source>
        <strain evidence="2 3">IMCC9719</strain>
    </source>
</reference>
<keyword evidence="1" id="KW-0732">Signal</keyword>
<dbReference type="Gene3D" id="2.30.30.40">
    <property type="entry name" value="SH3 Domains"/>
    <property type="match status" value="1"/>
</dbReference>
<feature type="signal peptide" evidence="1">
    <location>
        <begin position="1"/>
        <end position="22"/>
    </location>
</feature>
<accession>A0A317CJ99</accession>
<evidence type="ECO:0000313" key="3">
    <source>
        <dbReference type="Proteomes" id="UP000245506"/>
    </source>
</evidence>
<dbReference type="AlphaFoldDB" id="A0A317CJ99"/>
<organism evidence="2 3">
    <name type="scientific">Leucothrix arctica</name>
    <dbReference type="NCBI Taxonomy" id="1481894"/>
    <lineage>
        <taxon>Bacteria</taxon>
        <taxon>Pseudomonadati</taxon>
        <taxon>Pseudomonadota</taxon>
        <taxon>Gammaproteobacteria</taxon>
        <taxon>Thiotrichales</taxon>
        <taxon>Thiotrichaceae</taxon>
        <taxon>Leucothrix</taxon>
    </lineage>
</organism>
<dbReference type="RefSeq" id="WP_109822102.1">
    <property type="nucleotide sequence ID" value="NZ_QGKL01000012.1"/>
</dbReference>
<evidence type="ECO:0008006" key="4">
    <source>
        <dbReference type="Google" id="ProtNLM"/>
    </source>
</evidence>
<evidence type="ECO:0000256" key="1">
    <source>
        <dbReference type="SAM" id="SignalP"/>
    </source>
</evidence>
<sequence>MKKIISLFLGASLFMVNLSAYAQTTYYTTAGIPESSTLTLRAWPSHVSQPIANIPHNTTEIIPTGKNILLNENNWLQVAFENQVGWVEASYVSELPAESAAPTQQAAVFAMPEPEAETYTEAAPTTEQYDSAAEPTLDSVPWSASADSIYEDPHNTTQQPKVMTTTHSVVVIPNTAEEIDLRNEGVTHSRYSSIDASISLQYEQSQ</sequence>
<dbReference type="EMBL" id="QGKL01000012">
    <property type="protein sequence ID" value="PWQ98261.1"/>
    <property type="molecule type" value="Genomic_DNA"/>
</dbReference>
<dbReference type="OrthoDB" id="9790951at2"/>
<feature type="chain" id="PRO_5016392545" description="SH3b domain-containing protein" evidence="1">
    <location>
        <begin position="23"/>
        <end position="206"/>
    </location>
</feature>
<dbReference type="Proteomes" id="UP000245506">
    <property type="component" value="Unassembled WGS sequence"/>
</dbReference>
<proteinExistence type="predicted"/>
<name>A0A317CJ99_9GAMM</name>
<gene>
    <name evidence="2" type="ORF">DKT75_03760</name>
</gene>